<feature type="compositionally biased region" description="Acidic residues" evidence="5">
    <location>
        <begin position="1605"/>
        <end position="1615"/>
    </location>
</feature>
<evidence type="ECO:0000313" key="11">
    <source>
        <dbReference type="Proteomes" id="UP000265515"/>
    </source>
</evidence>
<accession>A0A388JUW3</accession>
<dbReference type="Gramene" id="GBG61588">
    <property type="protein sequence ID" value="GBG61588"/>
    <property type="gene ID" value="CBR_g22385"/>
</dbReference>
<dbReference type="InterPro" id="IPR022968">
    <property type="entry name" value="Tsr3-like"/>
</dbReference>
<gene>
    <name evidence="10" type="ORF">CBR_g22385</name>
</gene>
<feature type="region of interest" description="Disordered" evidence="5">
    <location>
        <begin position="120"/>
        <end position="151"/>
    </location>
</feature>
<dbReference type="GO" id="GO:0106388">
    <property type="term" value="F:rRNA small subunit aminocarboxypropyltransferase activity"/>
    <property type="evidence" value="ECO:0007669"/>
    <property type="project" value="UniProtKB-EC"/>
</dbReference>
<feature type="compositionally biased region" description="Basic and acidic residues" evidence="5">
    <location>
        <begin position="1683"/>
        <end position="1692"/>
    </location>
</feature>
<evidence type="ECO:0000259" key="8">
    <source>
        <dbReference type="Pfam" id="PF06978"/>
    </source>
</evidence>
<feature type="compositionally biased region" description="Basic residues" evidence="5">
    <location>
        <begin position="189"/>
        <end position="212"/>
    </location>
</feature>
<evidence type="ECO:0000259" key="6">
    <source>
        <dbReference type="Pfam" id="PF04034"/>
    </source>
</evidence>
<reference evidence="10 11" key="1">
    <citation type="journal article" date="2018" name="Cell">
        <title>The Chara Genome: Secondary Complexity and Implications for Plant Terrestrialization.</title>
        <authorList>
            <person name="Nishiyama T."/>
            <person name="Sakayama H."/>
            <person name="Vries J.D."/>
            <person name="Buschmann H."/>
            <person name="Saint-Marcoux D."/>
            <person name="Ullrich K.K."/>
            <person name="Haas F.B."/>
            <person name="Vanderstraeten L."/>
            <person name="Becker D."/>
            <person name="Lang D."/>
            <person name="Vosolsobe S."/>
            <person name="Rombauts S."/>
            <person name="Wilhelmsson P.K.I."/>
            <person name="Janitza P."/>
            <person name="Kern R."/>
            <person name="Heyl A."/>
            <person name="Rumpler F."/>
            <person name="Villalobos L.I.A.C."/>
            <person name="Clay J.M."/>
            <person name="Skokan R."/>
            <person name="Toyoda A."/>
            <person name="Suzuki Y."/>
            <person name="Kagoshima H."/>
            <person name="Schijlen E."/>
            <person name="Tajeshwar N."/>
            <person name="Catarino B."/>
            <person name="Hetherington A.J."/>
            <person name="Saltykova A."/>
            <person name="Bonnot C."/>
            <person name="Breuninger H."/>
            <person name="Symeonidi A."/>
            <person name="Radhakrishnan G.V."/>
            <person name="Van Nieuwerburgh F."/>
            <person name="Deforce D."/>
            <person name="Chang C."/>
            <person name="Karol K.G."/>
            <person name="Hedrich R."/>
            <person name="Ulvskov P."/>
            <person name="Glockner G."/>
            <person name="Delwiche C.F."/>
            <person name="Petrasek J."/>
            <person name="Van de Peer Y."/>
            <person name="Friml J."/>
            <person name="Beilby M."/>
            <person name="Dolan L."/>
            <person name="Kohara Y."/>
            <person name="Sugano S."/>
            <person name="Fujiyama A."/>
            <person name="Delaux P.-M."/>
            <person name="Quint M."/>
            <person name="TheiBen G."/>
            <person name="Hagemann M."/>
            <person name="Harholt J."/>
            <person name="Dunand C."/>
            <person name="Zachgo S."/>
            <person name="Langdale J."/>
            <person name="Maumus F."/>
            <person name="Straeten D.V.D."/>
            <person name="Gould S.B."/>
            <person name="Rensing S.A."/>
        </authorList>
    </citation>
    <scope>NUCLEOTIDE SEQUENCE [LARGE SCALE GENOMIC DNA]</scope>
    <source>
        <strain evidence="10 11">S276</strain>
    </source>
</reference>
<feature type="domain" description="16S/18S rRNA aminocarboxypropyltransferase Tsr3 C-terminal" evidence="6">
    <location>
        <begin position="1455"/>
        <end position="1580"/>
    </location>
</feature>
<feature type="region of interest" description="Disordered" evidence="5">
    <location>
        <begin position="1"/>
        <end position="31"/>
    </location>
</feature>
<comment type="similarity">
    <text evidence="4">Belongs to the TDD superfamily. TSR3 family.</text>
</comment>
<feature type="region of interest" description="Disordered" evidence="5">
    <location>
        <begin position="1332"/>
        <end position="1370"/>
    </location>
</feature>
<dbReference type="Proteomes" id="UP000265515">
    <property type="component" value="Unassembled WGS sequence"/>
</dbReference>
<feature type="binding site" evidence="4">
    <location>
        <position position="1432"/>
    </location>
    <ligand>
        <name>S-adenosyl-L-methionine</name>
        <dbReference type="ChEBI" id="CHEBI:59789"/>
    </ligand>
</feature>
<sequence>MDGRLAAGTSTHGTKASTRNTTSGASDAFVGTSATRPEEVLPSAIDLGKFLAARADEMKCVFRLLTTKLEQSRLAKPEKKTAMWKSNAAVGGEAVHAKLSSLAAMAPASKAERWNQWDAAAAGKEEGKGNKKMKKRKRGEGGGGADHPLEEDVELSLYPSQEVPTLLLPRHLRRRTRSFLVQPNVGKKTSMKKKKKKKKKKTDKEKTPKKKKEMQAHVRDVADGQQGAKAESSVEDVDMAAGAQSPGADQYKEDKQVVHLSRRERRRRRLYSPTRSSGYGGDGGEEEGPLSSSPSSRRLATHVWHAKRFQMVQQWGFYLPQGRFGKGRNSRAVISWYRNASVVHDASYWSLIELTGSRSSILKVLAQVSDPLLPPCSSSAMSTSSLSLPLSDQSSTKLEETRERGPQVWDLEQKGGPQVWDLEQKGGPQVWDLEQKGGPQVWDVEQKGGAQVWDREQKGGSQVWDREQKGGPQVRVLEEKGGPQMRVMEKKGGPQVREPLLDGLAHEGFMMVHRRGAFPRGAIGPARFTLRPYYKLRGGGREREREDCLTEWKLWLWVHAAAYTETMQSLQDICNQQNADAEQAGDLASGLSMKCERREPELGRLELAGFQSANVLQKVLCPMGRYGATVKAGAEDSSTIDKGAASSMVDIIDRLMNLPRGTMLSLEVLDPRELSLSRIGLSAREHKWEQYYASACGDSRAPSFPQQAQVAVEGGDHHSGIPATNDYRSRGSSCAEKDVMMQCQSAVPVGTVNSQPATSIGTAIGTGTGVWDNNILWDPVRDSEGKPVFAQPESDRCIGARRHAERLQELGITPEGGEGNAGGKASVPMIGPVRGHGNEGGHCPPASTTENAKSPTRHICHEFSKTCPVILVKLGDSPTRLRWSLIMPSNWVNVFWARLVIAGAHPIGLRECRWIGTEEGCAVFPWDFPDTAASVRQVLSEYQELRSVYDRTPPGKRPPFPPSPSVFGWLGKRAECALSCQAAGERREGQAKSNAARVAAKRRKPSDLANKSIVSKKDSMEVHGISSTGTAAVGCASASGVTSCFVMEERPHVGAMSAGEEVISNAAMQVDSQTAGEEVFDRAAMETQPAQVDAKTSPARLPAVDAAVVVRSAASVERLEDCFVARTRPVLEQKVGCCLADGSAAQAGTRSFDTGSTDSQECLLRVWLKGTKGIEGCAEEGAEVYAAWPEDVEEFSRSQCWKGPSIEQSKQRKWQPATKNADVVMAPQLGQLGPLESVREVMGYVTSPAPRGSRTGIGIAVCQAKALTSLQEWQWSSESKSCLVWDKRKAATAMGDRYGVLVLVHNRNASRYRLALVRLSSLRAPAAEAAGTHSSFHDFEMGGRGGRRQGGTSHHSTSSSHNRSTQWAKQKKEKCRWATDDAEESSSQQAAGYGDEFPLTPPVCSGEDAESGKPTVRLAMWDFGQCDSKRCTGRKLVRLGFVRELRLQQRFCGISLSPAGVCCLSKADSEIVREHGIAVVDCSWARLDDVPFDRMRASCPRLLPWLVAANPVNYGRPCKLSCVEAMAAALYICGDLDNAHRLLDKFKWGHGFLSLNQTLLQEYAACKNGQEVIAAQERWLNTARDQKSVKKNSGGDGKKGKLAVQDEEAEEEEEGKGEGKEKEEHGGDKEEEQEEDGEEDEEGLPPLERNLNRMTLIGGGMYEESSSEDECLEEEQEEEEEGRGERRWKMRG</sequence>
<comment type="subcellular location">
    <subcellularLocation>
        <location evidence="1">Nucleus</location>
    </subcellularLocation>
</comment>
<dbReference type="InterPro" id="IPR012590">
    <property type="entry name" value="POPLD_dom"/>
</dbReference>
<dbReference type="InterPro" id="IPR009723">
    <property type="entry name" value="Pop1_N"/>
</dbReference>
<keyword evidence="4" id="KW-0949">S-adenosyl-L-methionine</keyword>
<keyword evidence="3" id="KW-0539">Nucleus</keyword>
<dbReference type="InterPro" id="IPR007209">
    <property type="entry name" value="RNaseL-inhib-like_metal-bd_dom"/>
</dbReference>
<dbReference type="GO" id="GO:0005655">
    <property type="term" value="C:nucleolar ribonuclease P complex"/>
    <property type="evidence" value="ECO:0007669"/>
    <property type="project" value="InterPro"/>
</dbReference>
<feature type="compositionally biased region" description="Acidic residues" evidence="5">
    <location>
        <begin position="1665"/>
        <end position="1682"/>
    </location>
</feature>
<dbReference type="GO" id="GO:1904047">
    <property type="term" value="F:S-adenosyl-L-methionine binding"/>
    <property type="evidence" value="ECO:0007669"/>
    <property type="project" value="UniProtKB-UniRule"/>
</dbReference>
<feature type="compositionally biased region" description="Basic and acidic residues" evidence="5">
    <location>
        <begin position="1616"/>
        <end position="1628"/>
    </location>
</feature>
<feature type="binding site" evidence="4">
    <location>
        <position position="1503"/>
    </location>
    <ligand>
        <name>S-adenosyl-L-methionine</name>
        <dbReference type="ChEBI" id="CHEBI:59789"/>
    </ligand>
</feature>
<keyword evidence="2" id="KW-0819">tRNA processing</keyword>
<dbReference type="Pfam" id="PF06978">
    <property type="entry name" value="POP1_N"/>
    <property type="match status" value="1"/>
</dbReference>
<comment type="caution">
    <text evidence="10">The sequence shown here is derived from an EMBL/GenBank/DDBJ whole genome shotgun (WGS) entry which is preliminary data.</text>
</comment>
<dbReference type="PANTHER" id="PTHR22731">
    <property type="entry name" value="RIBONUCLEASES P/MRP PROTEIN SUBUNIT POP1"/>
    <property type="match status" value="1"/>
</dbReference>
<feature type="binding site" evidence="4">
    <location>
        <position position="1480"/>
    </location>
    <ligand>
        <name>S-adenosyl-L-methionine</name>
        <dbReference type="ChEBI" id="CHEBI:59789"/>
    </ligand>
</feature>
<feature type="compositionally biased region" description="Basic residues" evidence="5">
    <location>
        <begin position="260"/>
        <end position="270"/>
    </location>
</feature>
<evidence type="ECO:0000256" key="3">
    <source>
        <dbReference type="ARBA" id="ARBA00023242"/>
    </source>
</evidence>
<keyword evidence="11" id="KW-1185">Reference proteome</keyword>
<evidence type="ECO:0000256" key="1">
    <source>
        <dbReference type="ARBA" id="ARBA00004123"/>
    </source>
</evidence>
<dbReference type="Pfam" id="PF04034">
    <property type="entry name" value="Ribo_biogen_C"/>
    <property type="match status" value="1"/>
</dbReference>
<dbReference type="InterPro" id="IPR039182">
    <property type="entry name" value="Pop1"/>
</dbReference>
<dbReference type="NCBIfam" id="NF002621">
    <property type="entry name" value="PRK02287.1"/>
    <property type="match status" value="1"/>
</dbReference>
<proteinExistence type="inferred from homology"/>
<feature type="region of interest" description="Disordered" evidence="5">
    <location>
        <begin position="178"/>
        <end position="296"/>
    </location>
</feature>
<organism evidence="10 11">
    <name type="scientific">Chara braunii</name>
    <name type="common">Braun's stonewort</name>
    <dbReference type="NCBI Taxonomy" id="69332"/>
    <lineage>
        <taxon>Eukaryota</taxon>
        <taxon>Viridiplantae</taxon>
        <taxon>Streptophyta</taxon>
        <taxon>Charophyceae</taxon>
        <taxon>Charales</taxon>
        <taxon>Characeae</taxon>
        <taxon>Chara</taxon>
    </lineage>
</organism>
<dbReference type="InterPro" id="IPR007177">
    <property type="entry name" value="Tsr3_C"/>
</dbReference>
<comment type="catalytic activity">
    <reaction evidence="4">
        <text>an N(1)-methylpseudouridine in rRNA + S-adenosyl-L-methionine = N(1)-methyl-N(3)-[(3S)-3-amino-3-carboxypropyl]pseudouridine in rRNA + S-methyl-5'-thioadenosine + H(+)</text>
        <dbReference type="Rhea" id="RHEA:63296"/>
        <dbReference type="Rhea" id="RHEA-COMP:11634"/>
        <dbReference type="Rhea" id="RHEA-COMP:16310"/>
        <dbReference type="ChEBI" id="CHEBI:15378"/>
        <dbReference type="ChEBI" id="CHEBI:17509"/>
        <dbReference type="ChEBI" id="CHEBI:59789"/>
        <dbReference type="ChEBI" id="CHEBI:74890"/>
        <dbReference type="ChEBI" id="CHEBI:146234"/>
        <dbReference type="EC" id="2.5.1.157"/>
    </reaction>
</comment>
<feature type="compositionally biased region" description="Basic and acidic residues" evidence="5">
    <location>
        <begin position="213"/>
        <end position="222"/>
    </location>
</feature>
<dbReference type="GO" id="GO:0001682">
    <property type="term" value="P:tRNA 5'-leader removal"/>
    <property type="evidence" value="ECO:0007669"/>
    <property type="project" value="InterPro"/>
</dbReference>
<dbReference type="Pfam" id="PF04068">
    <property type="entry name" value="Fer4_RLI"/>
    <property type="match status" value="1"/>
</dbReference>
<evidence type="ECO:0000256" key="5">
    <source>
        <dbReference type="SAM" id="MobiDB-lite"/>
    </source>
</evidence>
<dbReference type="EC" id="2.5.1.157" evidence="4"/>
<feature type="compositionally biased region" description="Polar residues" evidence="5">
    <location>
        <begin position="8"/>
        <end position="25"/>
    </location>
</feature>
<feature type="domain" description="POPLD" evidence="9">
    <location>
        <begin position="882"/>
        <end position="960"/>
    </location>
</feature>
<feature type="compositionally biased region" description="Low complexity" evidence="5">
    <location>
        <begin position="378"/>
        <end position="395"/>
    </location>
</feature>
<keyword evidence="4" id="KW-0808">Transferase</keyword>
<name>A0A388JUW3_CHABU</name>
<feature type="compositionally biased region" description="Acidic residues" evidence="5">
    <location>
        <begin position="1629"/>
        <end position="1643"/>
    </location>
</feature>
<keyword evidence="4" id="KW-0690">Ribosome biogenesis</keyword>
<dbReference type="GO" id="GO:0000172">
    <property type="term" value="C:ribonuclease MRP complex"/>
    <property type="evidence" value="ECO:0007669"/>
    <property type="project" value="InterPro"/>
</dbReference>
<protein>
    <recommendedName>
        <fullName evidence="4">18S rRNA aminocarboxypropyltransferase</fullName>
        <ecNumber evidence="4">2.5.1.157</ecNumber>
    </recommendedName>
</protein>
<dbReference type="OrthoDB" id="10262062at2759"/>
<comment type="caution">
    <text evidence="4">Lacks conserved residue(s) required for the propagation of feature annotation.</text>
</comment>
<evidence type="ECO:0000259" key="7">
    <source>
        <dbReference type="Pfam" id="PF04068"/>
    </source>
</evidence>
<evidence type="ECO:0000259" key="9">
    <source>
        <dbReference type="Pfam" id="PF08170"/>
    </source>
</evidence>
<feature type="compositionally biased region" description="Low complexity" evidence="5">
    <location>
        <begin position="1350"/>
        <end position="1365"/>
    </location>
</feature>
<dbReference type="Pfam" id="PF08170">
    <property type="entry name" value="POPLD"/>
    <property type="match status" value="1"/>
</dbReference>
<dbReference type="PANTHER" id="PTHR22731:SF3">
    <property type="entry name" value="RIBONUCLEASES P_MRP PROTEIN SUBUNIT POP1"/>
    <property type="match status" value="1"/>
</dbReference>
<feature type="domain" description="Pop1 N-terminal" evidence="8">
    <location>
        <begin position="168"/>
        <end position="356"/>
    </location>
</feature>
<evidence type="ECO:0000256" key="2">
    <source>
        <dbReference type="ARBA" id="ARBA00022694"/>
    </source>
</evidence>
<feature type="region of interest" description="Disordered" evidence="5">
    <location>
        <begin position="1585"/>
        <end position="1692"/>
    </location>
</feature>
<feature type="domain" description="RNase L inhibitor RLI-like possible metal-binding" evidence="7">
    <location>
        <begin position="1416"/>
        <end position="1450"/>
    </location>
</feature>
<evidence type="ECO:0000256" key="4">
    <source>
        <dbReference type="HAMAP-Rule" id="MF_03146"/>
    </source>
</evidence>
<dbReference type="EMBL" id="BFEA01000021">
    <property type="protein sequence ID" value="GBG61588.1"/>
    <property type="molecule type" value="Genomic_DNA"/>
</dbReference>
<dbReference type="HAMAP" id="MF_01116">
    <property type="entry name" value="TSR3"/>
    <property type="match status" value="1"/>
</dbReference>
<dbReference type="GO" id="GO:0000455">
    <property type="term" value="P:enzyme-directed rRNA pseudouridine synthesis"/>
    <property type="evidence" value="ECO:0007669"/>
    <property type="project" value="UniProtKB-UniRule"/>
</dbReference>
<comment type="function">
    <text evidence="4">Aminocarboxypropyltransferase that catalyzes the aminocarboxypropyl transfer on pseudouridine in 18S rRNA. It constitutes the last step in biosynthesis of the hypermodified N1-methyl-N3-(3-amino-3-carboxypropyl) pseudouridine (m1acp3-Psi).</text>
</comment>
<feature type="region of interest" description="Disordered" evidence="5">
    <location>
        <begin position="378"/>
        <end position="406"/>
    </location>
</feature>
<evidence type="ECO:0000313" key="10">
    <source>
        <dbReference type="EMBL" id="GBG61588.1"/>
    </source>
</evidence>
<dbReference type="STRING" id="69332.A0A388JUW3"/>
<keyword evidence="4" id="KW-0698">rRNA processing</keyword>